<accession>A0ACC2UIF0</accession>
<reference evidence="1" key="1">
    <citation type="submission" date="2022-04" db="EMBL/GenBank/DDBJ databases">
        <title>Genome of the entomopathogenic fungus Entomophthora muscae.</title>
        <authorList>
            <person name="Elya C."/>
            <person name="Lovett B.R."/>
            <person name="Lee E."/>
            <person name="Macias A.M."/>
            <person name="Hajek A.E."/>
            <person name="De Bivort B.L."/>
            <person name="Kasson M.T."/>
            <person name="De Fine Licht H.H."/>
            <person name="Stajich J.E."/>
        </authorList>
    </citation>
    <scope>NUCLEOTIDE SEQUENCE</scope>
    <source>
        <strain evidence="1">Berkeley</strain>
    </source>
</reference>
<organism evidence="1 2">
    <name type="scientific">Entomophthora muscae</name>
    <dbReference type="NCBI Taxonomy" id="34485"/>
    <lineage>
        <taxon>Eukaryota</taxon>
        <taxon>Fungi</taxon>
        <taxon>Fungi incertae sedis</taxon>
        <taxon>Zoopagomycota</taxon>
        <taxon>Entomophthoromycotina</taxon>
        <taxon>Entomophthoromycetes</taxon>
        <taxon>Entomophthorales</taxon>
        <taxon>Entomophthoraceae</taxon>
        <taxon>Entomophthora</taxon>
    </lineage>
</organism>
<dbReference type="EMBL" id="QTSX02000713">
    <property type="protein sequence ID" value="KAJ9086674.1"/>
    <property type="molecule type" value="Genomic_DNA"/>
</dbReference>
<comment type="caution">
    <text evidence="1">The sequence shown here is derived from an EMBL/GenBank/DDBJ whole genome shotgun (WGS) entry which is preliminary data.</text>
</comment>
<gene>
    <name evidence="1" type="ORF">DSO57_1001465</name>
</gene>
<proteinExistence type="predicted"/>
<evidence type="ECO:0000313" key="1">
    <source>
        <dbReference type="EMBL" id="KAJ9086674.1"/>
    </source>
</evidence>
<protein>
    <submittedName>
        <fullName evidence="1">Uncharacterized protein</fullName>
    </submittedName>
</protein>
<sequence>MILTAKAAQLQQREDSPYLPAGNVSAAGWYPGTKDFIGNFWDIFGIWCQMWILNLIQKGLDLLRDTLPPLVDAAPGQGTGRDFRIISAKIDNSSPLEPQAQEQESNPEPGSPWAARPMDCRTACPHFSGIKPLQADAEDDGPYSGTDHTKEIIAPSGMPITAPNGGAKAATISFIV</sequence>
<dbReference type="Proteomes" id="UP001165960">
    <property type="component" value="Unassembled WGS sequence"/>
</dbReference>
<name>A0ACC2UIF0_9FUNG</name>
<keyword evidence="2" id="KW-1185">Reference proteome</keyword>
<evidence type="ECO:0000313" key="2">
    <source>
        <dbReference type="Proteomes" id="UP001165960"/>
    </source>
</evidence>